<evidence type="ECO:0000313" key="3">
    <source>
        <dbReference type="EMBL" id="ORZ32085.1"/>
    </source>
</evidence>
<dbReference type="Proteomes" id="UP000193411">
    <property type="component" value="Unassembled WGS sequence"/>
</dbReference>
<dbReference type="Gene3D" id="3.30.710.10">
    <property type="entry name" value="Potassium Channel Kv1.1, Chain A"/>
    <property type="match status" value="1"/>
</dbReference>
<evidence type="ECO:0000256" key="2">
    <source>
        <dbReference type="SAM" id="SignalP"/>
    </source>
</evidence>
<reference evidence="3 4" key="1">
    <citation type="submission" date="2016-07" db="EMBL/GenBank/DDBJ databases">
        <title>Pervasive Adenine N6-methylation of Active Genes in Fungi.</title>
        <authorList>
            <consortium name="DOE Joint Genome Institute"/>
            <person name="Mondo S.J."/>
            <person name="Dannebaum R.O."/>
            <person name="Kuo R.C."/>
            <person name="Labutti K."/>
            <person name="Haridas S."/>
            <person name="Kuo A."/>
            <person name="Salamov A."/>
            <person name="Ahrendt S.R."/>
            <person name="Lipzen A."/>
            <person name="Sullivan W."/>
            <person name="Andreopoulos W.B."/>
            <person name="Clum A."/>
            <person name="Lindquist E."/>
            <person name="Daum C."/>
            <person name="Ramamoorthy G.K."/>
            <person name="Gryganskyi A."/>
            <person name="Culley D."/>
            <person name="Magnuson J.K."/>
            <person name="James T.Y."/>
            <person name="O'Malley M.A."/>
            <person name="Stajich J.E."/>
            <person name="Spatafora J.W."/>
            <person name="Visel A."/>
            <person name="Grigoriev I.V."/>
        </authorList>
    </citation>
    <scope>NUCLEOTIDE SEQUENCE [LARGE SCALE GENOMIC DNA]</scope>
    <source>
        <strain evidence="3 4">PL171</strain>
    </source>
</reference>
<evidence type="ECO:0000313" key="4">
    <source>
        <dbReference type="Proteomes" id="UP000193411"/>
    </source>
</evidence>
<proteinExistence type="predicted"/>
<feature type="chain" id="PRO_5012463443" evidence="2">
    <location>
        <begin position="19"/>
        <end position="204"/>
    </location>
</feature>
<comment type="caution">
    <text evidence="3">The sequence shown here is derived from an EMBL/GenBank/DDBJ whole genome shotgun (WGS) entry which is preliminary data.</text>
</comment>
<dbReference type="OrthoDB" id="1421443at2759"/>
<dbReference type="SUPFAM" id="SSF81382">
    <property type="entry name" value="Skp1 dimerisation domain-like"/>
    <property type="match status" value="1"/>
</dbReference>
<keyword evidence="2" id="KW-0732">Signal</keyword>
<protein>
    <submittedName>
        <fullName evidence="3">Uncharacterized protein</fullName>
    </submittedName>
</protein>
<organism evidence="3 4">
    <name type="scientific">Catenaria anguillulae PL171</name>
    <dbReference type="NCBI Taxonomy" id="765915"/>
    <lineage>
        <taxon>Eukaryota</taxon>
        <taxon>Fungi</taxon>
        <taxon>Fungi incertae sedis</taxon>
        <taxon>Blastocladiomycota</taxon>
        <taxon>Blastocladiomycetes</taxon>
        <taxon>Blastocladiales</taxon>
        <taxon>Catenariaceae</taxon>
        <taxon>Catenaria</taxon>
    </lineage>
</organism>
<evidence type="ECO:0000256" key="1">
    <source>
        <dbReference type="SAM" id="MobiDB-lite"/>
    </source>
</evidence>
<feature type="signal peptide" evidence="2">
    <location>
        <begin position="1"/>
        <end position="18"/>
    </location>
</feature>
<dbReference type="InterPro" id="IPR011333">
    <property type="entry name" value="SKP1/BTB/POZ_sf"/>
</dbReference>
<accession>A0A1Y2HC47</accession>
<dbReference type="AlphaFoldDB" id="A0A1Y2HC47"/>
<gene>
    <name evidence="3" type="ORF">BCR44DRAFT_1463380</name>
</gene>
<dbReference type="GO" id="GO:0006511">
    <property type="term" value="P:ubiquitin-dependent protein catabolic process"/>
    <property type="evidence" value="ECO:0007669"/>
    <property type="project" value="InterPro"/>
</dbReference>
<dbReference type="InterPro" id="IPR036296">
    <property type="entry name" value="SKP1-like_dim_sf"/>
</dbReference>
<name>A0A1Y2HC47_9FUNG</name>
<keyword evidence="4" id="KW-1185">Reference proteome</keyword>
<dbReference type="EMBL" id="MCFL01000051">
    <property type="protein sequence ID" value="ORZ32085.1"/>
    <property type="molecule type" value="Genomic_DNA"/>
</dbReference>
<sequence length="204" mass="22548">MAFAMLMLVLSLTCFTHASTSEQDNIGLVELPLPIPSSTTIKLHTLDQQVLRPRQASFPARHTLRPSSRTTLRPPPRKSPSRPLLKSWPKSDLARPPPRPSFPTADPRLGGSASDWDLEFCKAMSAETFMLMMKASTELNLWPLSNLGNFHIGNLVRGKSQEQIRALLQIGWADIPSNTGTFFVQQASASPSMTVSRGKLLQTE</sequence>
<feature type="region of interest" description="Disordered" evidence="1">
    <location>
        <begin position="54"/>
        <end position="110"/>
    </location>
</feature>